<evidence type="ECO:0000259" key="2">
    <source>
        <dbReference type="SMART" id="SM00481"/>
    </source>
</evidence>
<dbReference type="RefSeq" id="WP_007702010.1">
    <property type="nucleotide sequence ID" value="NZ_AOIQ01000017.1"/>
</dbReference>
<feature type="domain" description="Polymerase/histidinol phosphatase N-terminal" evidence="2">
    <location>
        <begin position="10"/>
        <end position="98"/>
    </location>
</feature>
<dbReference type="Gene3D" id="3.20.20.140">
    <property type="entry name" value="Metal-dependent hydrolases"/>
    <property type="match status" value="1"/>
</dbReference>
<dbReference type="OrthoDB" id="196608at2157"/>
<proteinExistence type="predicted"/>
<evidence type="ECO:0000256" key="1">
    <source>
        <dbReference type="SAM" id="MobiDB-lite"/>
    </source>
</evidence>
<accession>M0BHX7</accession>
<evidence type="ECO:0000313" key="4">
    <source>
        <dbReference type="Proteomes" id="UP000011560"/>
    </source>
</evidence>
<dbReference type="EMBL" id="AOIQ01000017">
    <property type="protein sequence ID" value="ELZ09259.1"/>
    <property type="molecule type" value="Genomic_DNA"/>
</dbReference>
<dbReference type="Proteomes" id="UP000011560">
    <property type="component" value="Unassembled WGS sequence"/>
</dbReference>
<feature type="region of interest" description="Disordered" evidence="1">
    <location>
        <begin position="1"/>
        <end position="23"/>
    </location>
</feature>
<dbReference type="GO" id="GO:0035312">
    <property type="term" value="F:5'-3' DNA exonuclease activity"/>
    <property type="evidence" value="ECO:0007669"/>
    <property type="project" value="TreeGrafter"/>
</dbReference>
<dbReference type="InterPro" id="IPR052018">
    <property type="entry name" value="PHP_domain"/>
</dbReference>
<dbReference type="GO" id="GO:0004534">
    <property type="term" value="F:5'-3' RNA exonuclease activity"/>
    <property type="evidence" value="ECO:0007669"/>
    <property type="project" value="TreeGrafter"/>
</dbReference>
<dbReference type="PANTHER" id="PTHR42924:SF18">
    <property type="entry name" value="POLYMERASE_HISTIDINOL PHOSPHATASE N-TERMINAL DOMAIN-CONTAINING PROTEIN"/>
    <property type="match status" value="1"/>
</dbReference>
<dbReference type="SMART" id="SM00481">
    <property type="entry name" value="POLIIIAc"/>
    <property type="match status" value="1"/>
</dbReference>
<comment type="caution">
    <text evidence="3">The sequence shown here is derived from an EMBL/GenBank/DDBJ whole genome shotgun (WGS) entry which is preliminary data.</text>
</comment>
<evidence type="ECO:0000313" key="3">
    <source>
        <dbReference type="EMBL" id="ELZ09259.1"/>
    </source>
</evidence>
<dbReference type="PANTHER" id="PTHR42924">
    <property type="entry name" value="EXONUCLEASE"/>
    <property type="match status" value="1"/>
</dbReference>
<name>M0BHX7_9EURY</name>
<dbReference type="PATRIC" id="fig|1227490.4.peg.2156"/>
<keyword evidence="4" id="KW-1185">Reference proteome</keyword>
<dbReference type="AlphaFoldDB" id="M0BHX7"/>
<dbReference type="Gene3D" id="1.10.150.650">
    <property type="match status" value="1"/>
</dbReference>
<protein>
    <submittedName>
        <fullName evidence="3">PHP domain protein</fullName>
    </submittedName>
</protein>
<dbReference type="InterPro" id="IPR003141">
    <property type="entry name" value="Pol/His_phosphatase_N"/>
</dbReference>
<reference evidence="3 4" key="1">
    <citation type="journal article" date="2014" name="PLoS Genet.">
        <title>Phylogenetically driven sequencing of extremely halophilic archaea reveals strategies for static and dynamic osmo-response.</title>
        <authorList>
            <person name="Becker E.A."/>
            <person name="Seitzer P.M."/>
            <person name="Tritt A."/>
            <person name="Larsen D."/>
            <person name="Krusor M."/>
            <person name="Yao A.I."/>
            <person name="Wu D."/>
            <person name="Madern D."/>
            <person name="Eisen J.A."/>
            <person name="Darling A.E."/>
            <person name="Facciotti M.T."/>
        </authorList>
    </citation>
    <scope>NUCLEOTIDE SEQUENCE [LARGE SCALE GENOMIC DNA]</scope>
    <source>
        <strain evidence="3 4">JCM 14624</strain>
    </source>
</reference>
<dbReference type="SUPFAM" id="SSF89550">
    <property type="entry name" value="PHP domain-like"/>
    <property type="match status" value="1"/>
</dbReference>
<dbReference type="STRING" id="1227490.C479_10575"/>
<gene>
    <name evidence="3" type="ORF">C479_10575</name>
</gene>
<dbReference type="InterPro" id="IPR016195">
    <property type="entry name" value="Pol/histidinol_Pase-like"/>
</dbReference>
<sequence>MTSGLPGPYADLHVHTTRSDGSLDPEAVPAVAARAGLSVVAITDHDVETPFAGPTIEATEWIDAGAAPAGPGESTAGETPPEGADVTLVAGIELRVKPADGEAVDLLGYGLRRTSALESTIDRIQQNRRERGRAIVDCVADRLGIEFDVSIDDGFGRPHVARAIDDHPDTDLDYQNAFDDLIGSDGPCYVSRELPSFERGRRLLADACDVVALAHPLRYRDPSAALDLASELDAVERFYPYGRTVDTAVVERAIERHDLLATGGSDAHGDRFGLAGLDRAQYDRLAPPGW</sequence>
<organism evidence="3 4">
    <name type="scientific">Halovivax asiaticus JCM 14624</name>
    <dbReference type="NCBI Taxonomy" id="1227490"/>
    <lineage>
        <taxon>Archaea</taxon>
        <taxon>Methanobacteriati</taxon>
        <taxon>Methanobacteriota</taxon>
        <taxon>Stenosarchaea group</taxon>
        <taxon>Halobacteria</taxon>
        <taxon>Halobacteriales</taxon>
        <taxon>Natrialbaceae</taxon>
        <taxon>Halovivax</taxon>
    </lineage>
</organism>